<feature type="signal peptide" evidence="5">
    <location>
        <begin position="1"/>
        <end position="27"/>
    </location>
</feature>
<proteinExistence type="inferred from homology"/>
<organism evidence="6 7">
    <name type="scientific">Curtobacterium citreum</name>
    <dbReference type="NCBI Taxonomy" id="2036"/>
    <lineage>
        <taxon>Bacteria</taxon>
        <taxon>Bacillati</taxon>
        <taxon>Actinomycetota</taxon>
        <taxon>Actinomycetes</taxon>
        <taxon>Micrococcales</taxon>
        <taxon>Microbacteriaceae</taxon>
        <taxon>Curtobacterium</taxon>
    </lineage>
</organism>
<keyword evidence="3" id="KW-0813">Transport</keyword>
<evidence type="ECO:0000256" key="3">
    <source>
        <dbReference type="ARBA" id="ARBA00022448"/>
    </source>
</evidence>
<dbReference type="PANTHER" id="PTHR43649:SF31">
    <property type="entry name" value="SN-GLYCEROL-3-PHOSPHATE-BINDING PERIPLASMIC PROTEIN UGPB"/>
    <property type="match status" value="1"/>
</dbReference>
<name>A0A850DS30_9MICO</name>
<evidence type="ECO:0000256" key="4">
    <source>
        <dbReference type="ARBA" id="ARBA00022729"/>
    </source>
</evidence>
<comment type="similarity">
    <text evidence="2">Belongs to the bacterial solute-binding protein 1 family.</text>
</comment>
<dbReference type="SUPFAM" id="SSF53850">
    <property type="entry name" value="Periplasmic binding protein-like II"/>
    <property type="match status" value="1"/>
</dbReference>
<evidence type="ECO:0000313" key="7">
    <source>
        <dbReference type="Proteomes" id="UP000539146"/>
    </source>
</evidence>
<protein>
    <submittedName>
        <fullName evidence="6">Extracellular solute-binding protein</fullName>
    </submittedName>
</protein>
<evidence type="ECO:0000256" key="1">
    <source>
        <dbReference type="ARBA" id="ARBA00004196"/>
    </source>
</evidence>
<dbReference type="EMBL" id="JABMCG010000093">
    <property type="protein sequence ID" value="NUU27751.1"/>
    <property type="molecule type" value="Genomic_DNA"/>
</dbReference>
<dbReference type="Pfam" id="PF13416">
    <property type="entry name" value="SBP_bac_8"/>
    <property type="match status" value="1"/>
</dbReference>
<evidence type="ECO:0000256" key="5">
    <source>
        <dbReference type="SAM" id="SignalP"/>
    </source>
</evidence>
<reference evidence="6 7" key="1">
    <citation type="submission" date="2020-05" db="EMBL/GenBank/DDBJ databases">
        <title>Genome Sequencing of Type Strains.</title>
        <authorList>
            <person name="Lemaire J.F."/>
            <person name="Inderbitzin P."/>
            <person name="Gregorio O.A."/>
            <person name="Collins S.B."/>
            <person name="Wespe N."/>
            <person name="Knight-Connoni V."/>
        </authorList>
    </citation>
    <scope>NUCLEOTIDE SEQUENCE [LARGE SCALE GENOMIC DNA]</scope>
    <source>
        <strain evidence="6 7">DSM 20512</strain>
    </source>
</reference>
<dbReference type="Gene3D" id="3.40.190.10">
    <property type="entry name" value="Periplasmic binding protein-like II"/>
    <property type="match status" value="2"/>
</dbReference>
<dbReference type="InterPro" id="IPR006059">
    <property type="entry name" value="SBP"/>
</dbReference>
<evidence type="ECO:0000313" key="6">
    <source>
        <dbReference type="EMBL" id="NUU27751.1"/>
    </source>
</evidence>
<comment type="caution">
    <text evidence="6">The sequence shown here is derived from an EMBL/GenBank/DDBJ whole genome shotgun (WGS) entry which is preliminary data.</text>
</comment>
<dbReference type="PROSITE" id="PS51257">
    <property type="entry name" value="PROKAR_LIPOPROTEIN"/>
    <property type="match status" value="1"/>
</dbReference>
<dbReference type="InterPro" id="IPR050490">
    <property type="entry name" value="Bact_solute-bd_prot1"/>
</dbReference>
<sequence>MPARRSSVLAVAAVSAAALLALTGCSASGSATPVASSGPVTVDFWHAMTGPAATELDKLVSQYNGSNEQGVTVKATFQGQYADVQTKYTAAVQSGSTPDLLMMNDVSTGFMVDSGQTVAPSTFAKETTTGGSIVPAAKAYYSAGDGLAAMPFSVSMPVLYLDKAIVQRAGLDVTKPPTTLDQVAQWADQIHRTTGLYGMSMNMADSWMLEELSASGGQPFCTPSNGRAGKAVTGVSLTSDTQVAFMTTLQGLYQDGVALNPGTDSAAQNSAFSSGKVGMVLTSSGAYTTLDPTGTKSVVSTFPTTSGAKGAGAVIGGNALWISGKGHSSAEQRASYDFAAWLETPEVQAEWAKATGYLAVNTASEDTAVGKQSLTDPNVATMYRQLSDDPTSTASAGCVTGAFPTVRSTVIGAFNKVVEGADVRSTMRAAEARAKSQIASYNAAAGK</sequence>
<comment type="subcellular location">
    <subcellularLocation>
        <location evidence="1">Cell envelope</location>
    </subcellularLocation>
</comment>
<evidence type="ECO:0000256" key="2">
    <source>
        <dbReference type="ARBA" id="ARBA00008520"/>
    </source>
</evidence>
<keyword evidence="4 5" id="KW-0732">Signal</keyword>
<accession>A0A850DS30</accession>
<feature type="chain" id="PRO_5032786654" evidence="5">
    <location>
        <begin position="28"/>
        <end position="447"/>
    </location>
</feature>
<dbReference type="Proteomes" id="UP000539146">
    <property type="component" value="Unassembled WGS sequence"/>
</dbReference>
<dbReference type="GO" id="GO:0030313">
    <property type="term" value="C:cell envelope"/>
    <property type="evidence" value="ECO:0007669"/>
    <property type="project" value="UniProtKB-SubCell"/>
</dbReference>
<dbReference type="RefSeq" id="WP_175325608.1">
    <property type="nucleotide sequence ID" value="NZ_BAAAWP010000001.1"/>
</dbReference>
<dbReference type="AlphaFoldDB" id="A0A850DS30"/>
<gene>
    <name evidence="6" type="ORF">HP467_06440</name>
</gene>
<dbReference type="PANTHER" id="PTHR43649">
    <property type="entry name" value="ARABINOSE-BINDING PROTEIN-RELATED"/>
    <property type="match status" value="1"/>
</dbReference>